<organism evidence="1 2">
    <name type="scientific">Brachionus plicatilis</name>
    <name type="common">Marine rotifer</name>
    <name type="synonym">Brachionus muelleri</name>
    <dbReference type="NCBI Taxonomy" id="10195"/>
    <lineage>
        <taxon>Eukaryota</taxon>
        <taxon>Metazoa</taxon>
        <taxon>Spiralia</taxon>
        <taxon>Gnathifera</taxon>
        <taxon>Rotifera</taxon>
        <taxon>Eurotatoria</taxon>
        <taxon>Monogononta</taxon>
        <taxon>Pseudotrocha</taxon>
        <taxon>Ploima</taxon>
        <taxon>Brachionidae</taxon>
        <taxon>Brachionus</taxon>
    </lineage>
</organism>
<accession>A0A3M7SHU8</accession>
<dbReference type="EMBL" id="REGN01001369">
    <property type="protein sequence ID" value="RNA35150.1"/>
    <property type="molecule type" value="Genomic_DNA"/>
</dbReference>
<sequence length="93" mass="10853">MKKNPIKKINLNGFRVKDALTGHVLKKTFLKTSQVLYQVGDRIKKCMIKFILYKIYFLFYALNHSINQISASLQGYRLNKFTRTGLSRTATQH</sequence>
<proteinExistence type="predicted"/>
<reference evidence="1 2" key="1">
    <citation type="journal article" date="2018" name="Sci. Rep.">
        <title>Genomic signatures of local adaptation to the degree of environmental predictability in rotifers.</title>
        <authorList>
            <person name="Franch-Gras L."/>
            <person name="Hahn C."/>
            <person name="Garcia-Roger E.M."/>
            <person name="Carmona M.J."/>
            <person name="Serra M."/>
            <person name="Gomez A."/>
        </authorList>
    </citation>
    <scope>NUCLEOTIDE SEQUENCE [LARGE SCALE GENOMIC DNA]</scope>
    <source>
        <strain evidence="1">HYR1</strain>
    </source>
</reference>
<comment type="caution">
    <text evidence="1">The sequence shown here is derived from an EMBL/GenBank/DDBJ whole genome shotgun (WGS) entry which is preliminary data.</text>
</comment>
<name>A0A3M7SHU8_BRAPC</name>
<evidence type="ECO:0000313" key="1">
    <source>
        <dbReference type="EMBL" id="RNA35150.1"/>
    </source>
</evidence>
<dbReference type="AlphaFoldDB" id="A0A3M7SHU8"/>
<dbReference type="Proteomes" id="UP000276133">
    <property type="component" value="Unassembled WGS sequence"/>
</dbReference>
<protein>
    <submittedName>
        <fullName evidence="1">Uncharacterized protein</fullName>
    </submittedName>
</protein>
<keyword evidence="2" id="KW-1185">Reference proteome</keyword>
<evidence type="ECO:0000313" key="2">
    <source>
        <dbReference type="Proteomes" id="UP000276133"/>
    </source>
</evidence>
<gene>
    <name evidence="1" type="ORF">BpHYR1_040921</name>
</gene>